<accession>A0AC34Q6F6</accession>
<proteinExistence type="predicted"/>
<evidence type="ECO:0000313" key="1">
    <source>
        <dbReference type="Proteomes" id="UP000887576"/>
    </source>
</evidence>
<name>A0AC34Q6F6_9BILA</name>
<protein>
    <submittedName>
        <fullName evidence="2">Uncharacterized protein</fullName>
    </submittedName>
</protein>
<dbReference type="Proteomes" id="UP000887576">
    <property type="component" value="Unplaced"/>
</dbReference>
<organism evidence="1 2">
    <name type="scientific">Panagrolaimus sp. JU765</name>
    <dbReference type="NCBI Taxonomy" id="591449"/>
    <lineage>
        <taxon>Eukaryota</taxon>
        <taxon>Metazoa</taxon>
        <taxon>Ecdysozoa</taxon>
        <taxon>Nematoda</taxon>
        <taxon>Chromadorea</taxon>
        <taxon>Rhabditida</taxon>
        <taxon>Tylenchina</taxon>
        <taxon>Panagrolaimomorpha</taxon>
        <taxon>Panagrolaimoidea</taxon>
        <taxon>Panagrolaimidae</taxon>
        <taxon>Panagrolaimus</taxon>
    </lineage>
</organism>
<evidence type="ECO:0000313" key="2">
    <source>
        <dbReference type="WBParaSite" id="JU765_v2.g13416.t1"/>
    </source>
</evidence>
<dbReference type="WBParaSite" id="JU765_v2.g13416.t1">
    <property type="protein sequence ID" value="JU765_v2.g13416.t1"/>
    <property type="gene ID" value="JU765_v2.g13416"/>
</dbReference>
<sequence length="80" mass="9140">PLNVKSSVTSRKNSATSPWTLNKKWPPLLHLPPWKNPMNFLMDKSSPSETKDSVVQKPCSSHHSWVWNLLVFMKPPTTQS</sequence>
<reference evidence="2" key="1">
    <citation type="submission" date="2022-11" db="UniProtKB">
        <authorList>
            <consortium name="WormBaseParasite"/>
        </authorList>
    </citation>
    <scope>IDENTIFICATION</scope>
</reference>